<gene>
    <name evidence="1" type="ORF">SAMN05444281_1849</name>
</gene>
<sequence length="128" mass="14850">MIGKLRNNKFLKFICGFTGLYMLNISIDTTDPNPNYIPEDLSFNDQESIIEIVLEKVLGYEDAIEEYDDNDTENYTTKSSLKIDFIVYTNNATSLEKSFFNLCRQKFIDDKSFLTSAYLELKNPPPKF</sequence>
<evidence type="ECO:0000313" key="2">
    <source>
        <dbReference type="Proteomes" id="UP000184109"/>
    </source>
</evidence>
<dbReference type="RefSeq" id="WP_073120742.1">
    <property type="nucleotide sequence ID" value="NZ_BMEN01000003.1"/>
</dbReference>
<name>A0A1M5VJF9_9FLAO</name>
<dbReference type="Proteomes" id="UP000184109">
    <property type="component" value="Unassembled WGS sequence"/>
</dbReference>
<accession>A0A1M5VJF9</accession>
<dbReference type="OrthoDB" id="827641at2"/>
<dbReference type="EMBL" id="FQXQ01000003">
    <property type="protein sequence ID" value="SHH75347.1"/>
    <property type="molecule type" value="Genomic_DNA"/>
</dbReference>
<proteinExistence type="predicted"/>
<reference evidence="2" key="1">
    <citation type="submission" date="2016-11" db="EMBL/GenBank/DDBJ databases">
        <authorList>
            <person name="Varghese N."/>
            <person name="Submissions S."/>
        </authorList>
    </citation>
    <scope>NUCLEOTIDE SEQUENCE [LARGE SCALE GENOMIC DNA]</scope>
    <source>
        <strain evidence="2">DSM 100572</strain>
    </source>
</reference>
<dbReference type="AlphaFoldDB" id="A0A1M5VJF9"/>
<evidence type="ECO:0000313" key="1">
    <source>
        <dbReference type="EMBL" id="SHH75347.1"/>
    </source>
</evidence>
<organism evidence="1 2">
    <name type="scientific">Wenyingzhuangia marina</name>
    <dbReference type="NCBI Taxonomy" id="1195760"/>
    <lineage>
        <taxon>Bacteria</taxon>
        <taxon>Pseudomonadati</taxon>
        <taxon>Bacteroidota</taxon>
        <taxon>Flavobacteriia</taxon>
        <taxon>Flavobacteriales</taxon>
        <taxon>Flavobacteriaceae</taxon>
        <taxon>Wenyingzhuangia</taxon>
    </lineage>
</organism>
<protein>
    <submittedName>
        <fullName evidence="1">Uncharacterized protein</fullName>
    </submittedName>
</protein>
<keyword evidence="2" id="KW-1185">Reference proteome</keyword>